<evidence type="ECO:0000259" key="1">
    <source>
        <dbReference type="PROSITE" id="PS50943"/>
    </source>
</evidence>
<feature type="domain" description="HTH cro/C1-type" evidence="1">
    <location>
        <begin position="8"/>
        <end position="63"/>
    </location>
</feature>
<dbReference type="AlphaFoldDB" id="A0A6L9SJM2"/>
<dbReference type="Proteomes" id="UP000475214">
    <property type="component" value="Unassembled WGS sequence"/>
</dbReference>
<dbReference type="PRINTS" id="PR00364">
    <property type="entry name" value="DISEASERSIST"/>
</dbReference>
<name>A0A6L9SJM2_9ACTN</name>
<accession>A0A6L9SJM2</accession>
<gene>
    <name evidence="2" type="ORF">G1H10_29330</name>
</gene>
<dbReference type="EMBL" id="JAAGOA010000031">
    <property type="protein sequence ID" value="NEE04280.1"/>
    <property type="molecule type" value="Genomic_DNA"/>
</dbReference>
<dbReference type="Gene3D" id="3.40.50.300">
    <property type="entry name" value="P-loop containing nucleotide triphosphate hydrolases"/>
    <property type="match status" value="1"/>
</dbReference>
<organism evidence="2 3">
    <name type="scientific">Phytoactinopolyspora halotolerans</name>
    <dbReference type="NCBI Taxonomy" id="1981512"/>
    <lineage>
        <taxon>Bacteria</taxon>
        <taxon>Bacillati</taxon>
        <taxon>Actinomycetota</taxon>
        <taxon>Actinomycetes</taxon>
        <taxon>Jiangellales</taxon>
        <taxon>Jiangellaceae</taxon>
        <taxon>Phytoactinopolyspora</taxon>
    </lineage>
</organism>
<dbReference type="InterPro" id="IPR010982">
    <property type="entry name" value="Lambda_DNA-bd_dom_sf"/>
</dbReference>
<dbReference type="PROSITE" id="PS50943">
    <property type="entry name" value="HTH_CROC1"/>
    <property type="match status" value="1"/>
</dbReference>
<dbReference type="Pfam" id="PF00931">
    <property type="entry name" value="NB-ARC"/>
    <property type="match status" value="1"/>
</dbReference>
<evidence type="ECO:0000313" key="3">
    <source>
        <dbReference type="Proteomes" id="UP000475214"/>
    </source>
</evidence>
<dbReference type="SUPFAM" id="SSF52540">
    <property type="entry name" value="P-loop containing nucleoside triphosphate hydrolases"/>
    <property type="match status" value="1"/>
</dbReference>
<dbReference type="InterPro" id="IPR027417">
    <property type="entry name" value="P-loop_NTPase"/>
</dbReference>
<dbReference type="SUPFAM" id="SSF47413">
    <property type="entry name" value="lambda repressor-like DNA-binding domains"/>
    <property type="match status" value="1"/>
</dbReference>
<dbReference type="CDD" id="cd00093">
    <property type="entry name" value="HTH_XRE"/>
    <property type="match status" value="1"/>
</dbReference>
<dbReference type="SMART" id="SM00530">
    <property type="entry name" value="HTH_XRE"/>
    <property type="match status" value="1"/>
</dbReference>
<protein>
    <submittedName>
        <fullName evidence="2">Helix-turn-helix domain-containing protein</fullName>
    </submittedName>
</protein>
<evidence type="ECO:0000313" key="2">
    <source>
        <dbReference type="EMBL" id="NEE04280.1"/>
    </source>
</evidence>
<dbReference type="Pfam" id="PF13560">
    <property type="entry name" value="HTH_31"/>
    <property type="match status" value="1"/>
</dbReference>
<dbReference type="RefSeq" id="WP_163744660.1">
    <property type="nucleotide sequence ID" value="NZ_JAAGOA010000031.1"/>
</dbReference>
<dbReference type="PANTHER" id="PTHR47691">
    <property type="entry name" value="REGULATOR-RELATED"/>
    <property type="match status" value="1"/>
</dbReference>
<keyword evidence="3" id="KW-1185">Reference proteome</keyword>
<sequence>MLEFAALLRQHRLAAGLSQEELARQAGLSGDAVAALERGRRRNPRPLTVRLLTQALELTADERMAFIAAARGHPPPDSAPVQRAPVFTAMLIGREAELKDNLRLLTRSDTRLLTLTGAGGIGKTRLAIEVSAAAEHAFADGVRWASLGGCTDEATLCATVAATLGSTTLADLGPETLAEYLDDRALLLVLDGCEHIVGATARLCATLLRLCPRLAVLATSREVLRVPGEKVRVVPPLTEAESAHMFTSLAASYGARPGDADMGHVTRLCRRLDGLPLAVELAAARVNVLTPEQLVTEVEGSFRILSSANRLAPARQRSLDASVRWSYDLLTADEQRFFAVVSVFTGGWTMAAAQTVAAGAFPRASSSLVLDMTARLVDTSLITVDRSGGAARYDMFAFVREFAASRLDRTGLRDDLEHRHLAYYLRWSVRAQSELDSPAAESWLASIDAEVGNLRSAWRRATALRRRADATRLARTIAAYYRLRGRELEWRTWDKRAHSSHP</sequence>
<dbReference type="InterPro" id="IPR002182">
    <property type="entry name" value="NB-ARC"/>
</dbReference>
<dbReference type="Gene3D" id="1.10.260.40">
    <property type="entry name" value="lambda repressor-like DNA-binding domains"/>
    <property type="match status" value="1"/>
</dbReference>
<dbReference type="InterPro" id="IPR001387">
    <property type="entry name" value="Cro/C1-type_HTH"/>
</dbReference>
<proteinExistence type="predicted"/>
<comment type="caution">
    <text evidence="2">The sequence shown here is derived from an EMBL/GenBank/DDBJ whole genome shotgun (WGS) entry which is preliminary data.</text>
</comment>
<dbReference type="GO" id="GO:0043531">
    <property type="term" value="F:ADP binding"/>
    <property type="evidence" value="ECO:0007669"/>
    <property type="project" value="InterPro"/>
</dbReference>
<reference evidence="2 3" key="1">
    <citation type="submission" date="2020-02" db="EMBL/GenBank/DDBJ databases">
        <authorList>
            <person name="Li X.-J."/>
            <person name="Han X.-M."/>
        </authorList>
    </citation>
    <scope>NUCLEOTIDE SEQUENCE [LARGE SCALE GENOMIC DNA]</scope>
    <source>
        <strain evidence="2 3">CCTCC AB 2017055</strain>
    </source>
</reference>
<dbReference type="GO" id="GO:0003677">
    <property type="term" value="F:DNA binding"/>
    <property type="evidence" value="ECO:0007669"/>
    <property type="project" value="InterPro"/>
</dbReference>
<dbReference type="PANTHER" id="PTHR47691:SF3">
    <property type="entry name" value="HTH-TYPE TRANSCRIPTIONAL REGULATOR RV0890C-RELATED"/>
    <property type="match status" value="1"/>
</dbReference>